<dbReference type="Proteomes" id="UP001589718">
    <property type="component" value="Unassembled WGS sequence"/>
</dbReference>
<dbReference type="SMART" id="SM00862">
    <property type="entry name" value="Trans_reg_C"/>
    <property type="match status" value="1"/>
</dbReference>
<keyword evidence="4 6" id="KW-0238">DNA-binding</keyword>
<dbReference type="Gene3D" id="3.40.50.300">
    <property type="entry name" value="P-loop containing nucleotide triphosphate hydrolases"/>
    <property type="match status" value="1"/>
</dbReference>
<feature type="DNA-binding region" description="OmpR/PhoB-type" evidence="6">
    <location>
        <begin position="1"/>
        <end position="108"/>
    </location>
</feature>
<dbReference type="PRINTS" id="PR00364">
    <property type="entry name" value="DISEASERSIST"/>
</dbReference>
<accession>A0ABV5PDM7</accession>
<keyword evidence="10" id="KW-1185">Reference proteome</keyword>
<keyword evidence="2" id="KW-0902">Two-component regulatory system</keyword>
<feature type="compositionally biased region" description="Low complexity" evidence="7">
    <location>
        <begin position="280"/>
        <end position="289"/>
    </location>
</feature>
<evidence type="ECO:0000256" key="7">
    <source>
        <dbReference type="SAM" id="MobiDB-lite"/>
    </source>
</evidence>
<proteinExistence type="inferred from homology"/>
<dbReference type="SUPFAM" id="SSF52540">
    <property type="entry name" value="P-loop containing nucleoside triphosphate hydrolases"/>
    <property type="match status" value="1"/>
</dbReference>
<evidence type="ECO:0000256" key="3">
    <source>
        <dbReference type="ARBA" id="ARBA00023015"/>
    </source>
</evidence>
<organism evidence="9 10">
    <name type="scientific">Streptomyces cremeus</name>
    <dbReference type="NCBI Taxonomy" id="66881"/>
    <lineage>
        <taxon>Bacteria</taxon>
        <taxon>Bacillati</taxon>
        <taxon>Actinomycetota</taxon>
        <taxon>Actinomycetes</taxon>
        <taxon>Kitasatosporales</taxon>
        <taxon>Streptomycetaceae</taxon>
        <taxon>Streptomyces</taxon>
    </lineage>
</organism>
<dbReference type="Pfam" id="PF03704">
    <property type="entry name" value="BTAD"/>
    <property type="match status" value="1"/>
</dbReference>
<dbReference type="PANTHER" id="PTHR35807:SF1">
    <property type="entry name" value="TRANSCRIPTIONAL REGULATOR REDD"/>
    <property type="match status" value="1"/>
</dbReference>
<sequence>MTGAGQELDFGLLGPLVVRRAGAVLDPGRRRQRLLLIRLLLADGRAVAPQVLCEELWPQQPARSAGGAVNSLHAHVSKLRAVLEPPQLRGSGPFELLVTEPLGYALRVPPESRDSARFERSLAQARRRLDRGEPERAAEEAETALGLWRGTAFADAAHHLFVAQETARLEELRQAARELRATALLLLGRNAEALDAARELTTEHPLRETGWALLLRALYRAGRHPEALQRYTELRRHLADELGLEPGPALRALHQGILHHDLPPLLPAGEPTGCGTTAAPGTLCAPGAGTERRRDPIERAGTGSGIGVRGTAEAAAPSSPTATGPTITDPATTDPATGVPAAPPEAPRTPAPEEETAPPPPARPAQLPRSLPVFAGRDTEGAWLSAVSGAPGRSGAPAAPVVVISGTPGVGKTTFAVHHAHRVAPSFPDGQLFANLCGFHPHAPAVDPGAVLHGFLTALGVPAQRIPEDTPARSTLFRSLLANRRVLLVLDNARDEQQVRPLLPAGAGCLTLVTSRNRLPGLIAADGARPLTLPLPSPAEARQALERRLGSERLAAEPTATTELIELCGRLPLALAVVAARAELDPAFPLHAVVDDLRHTPGDLDAFTGFDSSTDVRAVFSWSYRALDDHAARLFRLLALHPGPHITAPAAASLLGLPVAGTRRALAALVGSCLVEQPLPGRYGLHDLLRSYAGELTRLHDTAQDRRQATLRVLDHYLFTAHRANQLLKQDTTAELDLGAPQPGVVPEEFTDVQQASGWFAAEQRVLADLLHCAVTQDLDRHTTGLAWSLKEHLQRQEFWPEAVAALTPALTVARRRGDLLEEGRCLRHLGSIHGYLGHQDEALRHLRRATAIFEQLDATGEQARAHYVMACALFLFGRTEEAVTFSERGLELSRATGEELWLAECLLELAWFHSNLGHLEKSLRYSEEGIALFQRLDAPWQLAQGWDIVGHTLRALGRYEESAATYRRASLAFEELGDHRNAIGTLMRLGDTRLAQGDRDGARADWVKALGNAEERAMRHSAQQVRDRLTALDTDADPVPAVPERVVGNHRLPTPHRDAAAREPVGRGGRAAH</sequence>
<feature type="domain" description="OmpR/PhoB-type" evidence="8">
    <location>
        <begin position="1"/>
        <end position="108"/>
    </location>
</feature>
<dbReference type="EMBL" id="JBHMCR010000007">
    <property type="protein sequence ID" value="MFB9521298.1"/>
    <property type="molecule type" value="Genomic_DNA"/>
</dbReference>
<dbReference type="PROSITE" id="PS51755">
    <property type="entry name" value="OMPR_PHOB"/>
    <property type="match status" value="1"/>
</dbReference>
<dbReference type="SUPFAM" id="SSF46894">
    <property type="entry name" value="C-terminal effector domain of the bipartite response regulators"/>
    <property type="match status" value="1"/>
</dbReference>
<dbReference type="InterPro" id="IPR001867">
    <property type="entry name" value="OmpR/PhoB-type_DNA-bd"/>
</dbReference>
<evidence type="ECO:0000256" key="1">
    <source>
        <dbReference type="ARBA" id="ARBA00005820"/>
    </source>
</evidence>
<evidence type="ECO:0000256" key="4">
    <source>
        <dbReference type="ARBA" id="ARBA00023125"/>
    </source>
</evidence>
<feature type="region of interest" description="Disordered" evidence="7">
    <location>
        <begin position="1033"/>
        <end position="1074"/>
    </location>
</feature>
<evidence type="ECO:0000256" key="6">
    <source>
        <dbReference type="PROSITE-ProRule" id="PRU01091"/>
    </source>
</evidence>
<dbReference type="InterPro" id="IPR016032">
    <property type="entry name" value="Sig_transdc_resp-reg_C-effctor"/>
</dbReference>
<dbReference type="InterPro" id="IPR005158">
    <property type="entry name" value="BTAD"/>
</dbReference>
<evidence type="ECO:0000259" key="8">
    <source>
        <dbReference type="PROSITE" id="PS51755"/>
    </source>
</evidence>
<dbReference type="Gene3D" id="1.25.40.10">
    <property type="entry name" value="Tetratricopeptide repeat domain"/>
    <property type="match status" value="2"/>
</dbReference>
<feature type="region of interest" description="Disordered" evidence="7">
    <location>
        <begin position="280"/>
        <end position="368"/>
    </location>
</feature>
<dbReference type="SMART" id="SM01043">
    <property type="entry name" value="BTAD"/>
    <property type="match status" value="1"/>
</dbReference>
<dbReference type="InterPro" id="IPR011990">
    <property type="entry name" value="TPR-like_helical_dom_sf"/>
</dbReference>
<gene>
    <name evidence="9" type="ORF">ACFFTU_15210</name>
</gene>
<dbReference type="PANTHER" id="PTHR35807">
    <property type="entry name" value="TRANSCRIPTIONAL REGULATOR REDD-RELATED"/>
    <property type="match status" value="1"/>
</dbReference>
<feature type="compositionally biased region" description="Low complexity" evidence="7">
    <location>
        <begin position="310"/>
        <end position="340"/>
    </location>
</feature>
<comment type="caution">
    <text evidence="9">The sequence shown here is derived from an EMBL/GenBank/DDBJ whole genome shotgun (WGS) entry which is preliminary data.</text>
</comment>
<evidence type="ECO:0000256" key="5">
    <source>
        <dbReference type="ARBA" id="ARBA00023163"/>
    </source>
</evidence>
<dbReference type="Gene3D" id="1.10.10.10">
    <property type="entry name" value="Winged helix-like DNA-binding domain superfamily/Winged helix DNA-binding domain"/>
    <property type="match status" value="1"/>
</dbReference>
<dbReference type="Pfam" id="PF13424">
    <property type="entry name" value="TPR_12"/>
    <property type="match status" value="1"/>
</dbReference>
<dbReference type="InterPro" id="IPR019734">
    <property type="entry name" value="TPR_rpt"/>
</dbReference>
<dbReference type="SUPFAM" id="SSF48452">
    <property type="entry name" value="TPR-like"/>
    <property type="match status" value="2"/>
</dbReference>
<dbReference type="RefSeq" id="WP_380837110.1">
    <property type="nucleotide sequence ID" value="NZ_JBHMCR010000007.1"/>
</dbReference>
<feature type="compositionally biased region" description="Basic and acidic residues" evidence="7">
    <location>
        <begin position="1056"/>
        <end position="1066"/>
    </location>
</feature>
<feature type="compositionally biased region" description="Pro residues" evidence="7">
    <location>
        <begin position="341"/>
        <end position="350"/>
    </location>
</feature>
<keyword evidence="5" id="KW-0804">Transcription</keyword>
<evidence type="ECO:0000313" key="9">
    <source>
        <dbReference type="EMBL" id="MFB9521298.1"/>
    </source>
</evidence>
<dbReference type="SMART" id="SM00028">
    <property type="entry name" value="TPR"/>
    <property type="match status" value="5"/>
</dbReference>
<comment type="similarity">
    <text evidence="1">Belongs to the AfsR/DnrI/RedD regulatory family.</text>
</comment>
<name>A0ABV5PDM7_STRCM</name>
<dbReference type="CDD" id="cd15831">
    <property type="entry name" value="BTAD"/>
    <property type="match status" value="1"/>
</dbReference>
<dbReference type="InterPro" id="IPR027417">
    <property type="entry name" value="P-loop_NTPase"/>
</dbReference>
<evidence type="ECO:0000313" key="10">
    <source>
        <dbReference type="Proteomes" id="UP001589718"/>
    </source>
</evidence>
<dbReference type="InterPro" id="IPR036388">
    <property type="entry name" value="WH-like_DNA-bd_sf"/>
</dbReference>
<evidence type="ECO:0000256" key="2">
    <source>
        <dbReference type="ARBA" id="ARBA00023012"/>
    </source>
</evidence>
<dbReference type="InterPro" id="IPR051677">
    <property type="entry name" value="AfsR-DnrI-RedD_regulator"/>
</dbReference>
<protein>
    <submittedName>
        <fullName evidence="9">BTAD domain-containing putative transcriptional regulator</fullName>
    </submittedName>
</protein>
<reference evidence="9 10" key="1">
    <citation type="submission" date="2024-09" db="EMBL/GenBank/DDBJ databases">
        <authorList>
            <person name="Sun Q."/>
            <person name="Mori K."/>
        </authorList>
    </citation>
    <scope>NUCLEOTIDE SEQUENCE [LARGE SCALE GENOMIC DNA]</scope>
    <source>
        <strain evidence="9 10">JCM 4362</strain>
    </source>
</reference>
<keyword evidence="3" id="KW-0805">Transcription regulation</keyword>